<proteinExistence type="predicted"/>
<dbReference type="Proteomes" id="UP000007382">
    <property type="component" value="Chromosome"/>
</dbReference>
<organism evidence="1 2">
    <name type="scientific">Leptospirillum ferrooxidans (strain C2-3)</name>
    <dbReference type="NCBI Taxonomy" id="1162668"/>
    <lineage>
        <taxon>Bacteria</taxon>
        <taxon>Pseudomonadati</taxon>
        <taxon>Nitrospirota</taxon>
        <taxon>Nitrospiria</taxon>
        <taxon>Nitrospirales</taxon>
        <taxon>Nitrospiraceae</taxon>
        <taxon>Leptospirillum</taxon>
    </lineage>
</organism>
<name>I0ILX9_LEPFC</name>
<dbReference type="eggNOG" id="COG3646">
    <property type="taxonomic scope" value="Bacteria"/>
</dbReference>
<sequence>MSTPLSPEFAPEIQIVNDRITTTSLAVSNVFEKNHRDVLRSIKDLEIPDDYRERNFAPTFREVPGPNGSIRKEPIILITRDGFTILAMGFNGKRAMEFKIRYIEAFNQMEEELRSQKGKSGRSTKIEMKETAPLLGDMDLERERIRLETMRLWTDRAMKLKKMILEFREREIFGLAEARKAALDAVRLLTGEDPSGPVPGSGGEVPAEEDSALLADVCRALALEKKPTDVVSLMRGLDSELDSWLLDRGILPTSRAQITCLRIERKISKISHEIHDRILEAERRIPSFQETLEAAVKEFLEGREG</sequence>
<dbReference type="RefSeq" id="WP_014448770.1">
    <property type="nucleotide sequence ID" value="NC_017094.1"/>
</dbReference>
<dbReference type="NCBIfam" id="TIGR02681">
    <property type="entry name" value="phage_pRha"/>
    <property type="match status" value="1"/>
</dbReference>
<dbReference type="EMBL" id="AP012342">
    <property type="protein sequence ID" value="BAM06278.1"/>
    <property type="molecule type" value="Genomic_DNA"/>
</dbReference>
<reference evidence="2" key="2">
    <citation type="submission" date="2012-03" db="EMBL/GenBank/DDBJ databases">
        <title>The complete genome sequence of the pioneer microbe on fresh volcanic deposit, Leptospirillum ferrooxidans strain C2-3.</title>
        <authorList>
            <person name="Fujimura R."/>
            <person name="Sato Y."/>
            <person name="Nishizawa T."/>
            <person name="Nanba K."/>
            <person name="Oshima K."/>
            <person name="Hattori M."/>
            <person name="Kamijo T."/>
            <person name="Ohta H."/>
        </authorList>
    </citation>
    <scope>NUCLEOTIDE SEQUENCE [LARGE SCALE GENOMIC DNA]</scope>
    <source>
        <strain evidence="2">C2-3</strain>
    </source>
</reference>
<dbReference type="OrthoDB" id="9808959at2"/>
<dbReference type="AlphaFoldDB" id="I0ILX9"/>
<dbReference type="PATRIC" id="fig|1162668.3.peg.660"/>
<protein>
    <submittedName>
        <fullName evidence="1">Putative phage regulatory protein, Rha family</fullName>
    </submittedName>
</protein>
<dbReference type="HOGENOM" id="CLU_911532_0_0_0"/>
<gene>
    <name evidence="1" type="ordered locus">LFE_0562</name>
</gene>
<dbReference type="InterPro" id="IPR014054">
    <property type="entry name" value="Phage_regulatory_Rha"/>
</dbReference>
<accession>I0ILX9</accession>
<evidence type="ECO:0000313" key="2">
    <source>
        <dbReference type="Proteomes" id="UP000007382"/>
    </source>
</evidence>
<dbReference type="KEGG" id="lfc:LFE_0562"/>
<dbReference type="Pfam" id="PF09669">
    <property type="entry name" value="Phage_pRha"/>
    <property type="match status" value="1"/>
</dbReference>
<evidence type="ECO:0000313" key="1">
    <source>
        <dbReference type="EMBL" id="BAM06278.1"/>
    </source>
</evidence>
<keyword evidence="2" id="KW-1185">Reference proteome</keyword>
<reference evidence="1 2" key="1">
    <citation type="journal article" date="2012" name="J. Bacteriol.">
        <title>Complete Genome Sequence of Leptospirillum ferrooxidans Strain C2-3, Isolated from a Fresh Volcanic Ash Deposit on the Island of Miyake, Japan.</title>
        <authorList>
            <person name="Fujimura R."/>
            <person name="Sato Y."/>
            <person name="Nishizawa T."/>
            <person name="Oshima K."/>
            <person name="Kim S.-W."/>
            <person name="Hattori M."/>
            <person name="Kamijo T."/>
            <person name="Ohta H."/>
        </authorList>
    </citation>
    <scope>NUCLEOTIDE SEQUENCE [LARGE SCALE GENOMIC DNA]</scope>
    <source>
        <strain evidence="1 2">C2-3</strain>
    </source>
</reference>